<reference evidence="9" key="1">
    <citation type="submission" date="2022-07" db="EMBL/GenBank/DDBJ databases">
        <authorList>
            <person name="Kouya T."/>
            <person name="Ishiyama Y."/>
        </authorList>
    </citation>
    <scope>NUCLEOTIDE SEQUENCE</scope>
    <source>
        <strain evidence="9">WR16-4</strain>
    </source>
</reference>
<comment type="catalytic activity">
    <reaction evidence="1">
        <text>(2S)-2-acetolactate + H(+) = (R)-acetoin + CO2</text>
        <dbReference type="Rhea" id="RHEA:21580"/>
        <dbReference type="ChEBI" id="CHEBI:15378"/>
        <dbReference type="ChEBI" id="CHEBI:15686"/>
        <dbReference type="ChEBI" id="CHEBI:16526"/>
        <dbReference type="ChEBI" id="CHEBI:58476"/>
        <dbReference type="EC" id="4.1.1.5"/>
    </reaction>
</comment>
<accession>A0A9W6AZR2</accession>
<dbReference type="EC" id="4.1.1.5" evidence="4"/>
<evidence type="ECO:0000256" key="1">
    <source>
        <dbReference type="ARBA" id="ARBA00001784"/>
    </source>
</evidence>
<dbReference type="SUPFAM" id="SSF117856">
    <property type="entry name" value="AF0104/ALDC/Ptd012-like"/>
    <property type="match status" value="1"/>
</dbReference>
<evidence type="ECO:0000256" key="8">
    <source>
        <dbReference type="ARBA" id="ARBA00023239"/>
    </source>
</evidence>
<evidence type="ECO:0000313" key="10">
    <source>
        <dbReference type="Proteomes" id="UP001144204"/>
    </source>
</evidence>
<dbReference type="EMBL" id="BRPL01000002">
    <property type="protein sequence ID" value="GLB46382.1"/>
    <property type="molecule type" value="Genomic_DNA"/>
</dbReference>
<dbReference type="Gene3D" id="3.30.1330.80">
    <property type="entry name" value="Hypothetical protein, similar to alpha- acetolactate decarboxylase, domain 2"/>
    <property type="match status" value="1"/>
</dbReference>
<evidence type="ECO:0000256" key="7">
    <source>
        <dbReference type="ARBA" id="ARBA00023061"/>
    </source>
</evidence>
<dbReference type="GO" id="GO:0045151">
    <property type="term" value="P:acetoin biosynthetic process"/>
    <property type="evidence" value="ECO:0007669"/>
    <property type="project" value="UniProtKB-KW"/>
</dbReference>
<organism evidence="9 10">
    <name type="scientific">Philodulcilactobacillus myokoensis</name>
    <dbReference type="NCBI Taxonomy" id="2929573"/>
    <lineage>
        <taxon>Bacteria</taxon>
        <taxon>Bacillati</taxon>
        <taxon>Bacillota</taxon>
        <taxon>Bacilli</taxon>
        <taxon>Lactobacillales</taxon>
        <taxon>Lactobacillaceae</taxon>
        <taxon>Philodulcilactobacillus</taxon>
    </lineage>
</organism>
<dbReference type="CDD" id="cd17299">
    <property type="entry name" value="acetolactate_decarboxylase"/>
    <property type="match status" value="1"/>
</dbReference>
<keyword evidence="8" id="KW-0456">Lyase</keyword>
<sequence length="157" mass="17592">MNYQTLYQYGTLALMVPGLFKGTKSLNDILKHGDTGIGTADSLDGELIVLNGQGYQVKGSGKIQKLTGMEMVPFADVHFAHFTRLNQIQNINKSELADYIFNQNDYQNIFFAVKIHGVFSNIHTRSVNKANEPYPTLVEMADKQATFDATLQTRKEL</sequence>
<comment type="pathway">
    <text evidence="2">Polyol metabolism; (R,R)-butane-2,3-diol biosynthesis; (R,R)-butane-2,3-diol from pyruvate: step 2/3.</text>
</comment>
<evidence type="ECO:0000313" key="9">
    <source>
        <dbReference type="EMBL" id="GLB46382.1"/>
    </source>
</evidence>
<gene>
    <name evidence="9" type="ORF">WR164_03610</name>
</gene>
<keyword evidence="6" id="KW-0210">Decarboxylase</keyword>
<evidence type="ECO:0000256" key="2">
    <source>
        <dbReference type="ARBA" id="ARBA00005170"/>
    </source>
</evidence>
<proteinExistence type="inferred from homology"/>
<dbReference type="Pfam" id="PF03306">
    <property type="entry name" value="AAL_decarboxy"/>
    <property type="match status" value="1"/>
</dbReference>
<name>A0A9W6AZR2_9LACO</name>
<protein>
    <recommendedName>
        <fullName evidence="5">Alpha-acetolactate decarboxylase</fullName>
        <ecNumber evidence="4">4.1.1.5</ecNumber>
    </recommendedName>
</protein>
<dbReference type="PANTHER" id="PTHR35524:SF1">
    <property type="entry name" value="ALPHA-ACETOLACTATE DECARBOXYLASE"/>
    <property type="match status" value="1"/>
</dbReference>
<comment type="similarity">
    <text evidence="3">Belongs to the alpha-acetolactate decarboxylase family.</text>
</comment>
<dbReference type="AlphaFoldDB" id="A0A9W6AZR2"/>
<dbReference type="RefSeq" id="WP_286135842.1">
    <property type="nucleotide sequence ID" value="NZ_BRPL01000002.1"/>
</dbReference>
<evidence type="ECO:0000256" key="5">
    <source>
        <dbReference type="ARBA" id="ARBA00020164"/>
    </source>
</evidence>
<dbReference type="PANTHER" id="PTHR35524">
    <property type="entry name" value="ALPHA-ACETOLACTATE DECARBOXYLASE"/>
    <property type="match status" value="1"/>
</dbReference>
<evidence type="ECO:0000256" key="6">
    <source>
        <dbReference type="ARBA" id="ARBA00022793"/>
    </source>
</evidence>
<dbReference type="GO" id="GO:0047605">
    <property type="term" value="F:acetolactate decarboxylase activity"/>
    <property type="evidence" value="ECO:0007669"/>
    <property type="project" value="UniProtKB-EC"/>
</dbReference>
<dbReference type="InterPro" id="IPR005128">
    <property type="entry name" value="Acetolactate_a_deCO2ase"/>
</dbReference>
<evidence type="ECO:0000256" key="3">
    <source>
        <dbReference type="ARBA" id="ARBA00007106"/>
    </source>
</evidence>
<dbReference type="Proteomes" id="UP001144204">
    <property type="component" value="Unassembled WGS sequence"/>
</dbReference>
<comment type="caution">
    <text evidence="9">The sequence shown here is derived from an EMBL/GenBank/DDBJ whole genome shotgun (WGS) entry which is preliminary data.</text>
</comment>
<evidence type="ECO:0000256" key="4">
    <source>
        <dbReference type="ARBA" id="ARBA00013204"/>
    </source>
</evidence>
<reference evidence="9" key="2">
    <citation type="journal article" date="2023" name="PLoS ONE">
        <title>Philodulcilactobacillus myokoensis gen. nov., sp. nov., a fructophilic, acidophilic, and agar-phobic lactic acid bacterium isolated from fermented vegetable extracts.</title>
        <authorList>
            <person name="Kouya T."/>
            <person name="Ishiyama Y."/>
            <person name="Ohashi S."/>
            <person name="Kumakubo R."/>
            <person name="Yamazaki T."/>
            <person name="Otaki T."/>
        </authorList>
    </citation>
    <scope>NUCLEOTIDE SEQUENCE</scope>
    <source>
        <strain evidence="9">WR16-4</strain>
    </source>
</reference>
<keyword evidence="7" id="KW-0005">Acetoin biosynthesis</keyword>
<keyword evidence="10" id="KW-1185">Reference proteome</keyword>